<reference evidence="1 2" key="1">
    <citation type="submission" date="2013-08" db="EMBL/GenBank/DDBJ databases">
        <authorList>
            <person name="Huang J."/>
            <person name="Wang G."/>
        </authorList>
    </citation>
    <scope>NUCLEOTIDE SEQUENCE [LARGE SCALE GENOMIC DNA]</scope>
    <source>
        <strain evidence="1 2">BH030004</strain>
    </source>
</reference>
<accession>A0A0A5G9V4</accession>
<protein>
    <submittedName>
        <fullName evidence="1">Uncharacterized protein</fullName>
    </submittedName>
</protein>
<proteinExistence type="predicted"/>
<gene>
    <name evidence="1" type="ORF">N783_03315</name>
</gene>
<keyword evidence="2" id="KW-1185">Reference proteome</keyword>
<evidence type="ECO:0000313" key="2">
    <source>
        <dbReference type="Proteomes" id="UP000030403"/>
    </source>
</evidence>
<comment type="caution">
    <text evidence="1">The sequence shown here is derived from an EMBL/GenBank/DDBJ whole genome shotgun (WGS) entry which is preliminary data.</text>
</comment>
<name>A0A0A5G9V4_9BACI</name>
<evidence type="ECO:0000313" key="1">
    <source>
        <dbReference type="EMBL" id="KGX89941.1"/>
    </source>
</evidence>
<dbReference type="Proteomes" id="UP000030403">
    <property type="component" value="Unassembled WGS sequence"/>
</dbReference>
<organism evidence="1 2">
    <name type="scientific">Pontibacillus marinus BH030004 = DSM 16465</name>
    <dbReference type="NCBI Taxonomy" id="1385511"/>
    <lineage>
        <taxon>Bacteria</taxon>
        <taxon>Bacillati</taxon>
        <taxon>Bacillota</taxon>
        <taxon>Bacilli</taxon>
        <taxon>Bacillales</taxon>
        <taxon>Bacillaceae</taxon>
        <taxon>Pontibacillus</taxon>
    </lineage>
</organism>
<sequence length="30" mass="3740">MLKKDLMYKEKAKKFLEQYDKVYQYVVNVP</sequence>
<dbReference type="EMBL" id="AVPF01000011">
    <property type="protein sequence ID" value="KGX89941.1"/>
    <property type="molecule type" value="Genomic_DNA"/>
</dbReference>
<dbReference type="AlphaFoldDB" id="A0A0A5G9V4"/>